<organism evidence="1">
    <name type="scientific">freshwater metagenome</name>
    <dbReference type="NCBI Taxonomy" id="449393"/>
    <lineage>
        <taxon>unclassified sequences</taxon>
        <taxon>metagenomes</taxon>
        <taxon>ecological metagenomes</taxon>
    </lineage>
</organism>
<sequence length="377" mass="42814">MAHGSLSSWDDYPVHQVSETIRHSGTSDRNFYDRYYFNLHGSSDDLFMIMGMGQYPNLGTQDAFASVRRGEEYHVVRASKLLGDRMDTSVGPFRVEIIEPLQRVRFILEPPKGAEEDRAISCDVTWEGAMPAFEEPRQYVRKFGRVLFDTMRFAQTGCWSGSVEVAGESFSVTPDRWKGTRDRSWGVRPVGETEPSGIREEVGQMVGLWNYAPMQFDDFSILYIVQEEPDGHRTIEESVRIWADRSREPEWLGRPEFEHRLDSGTRMISTQSKLKFPEAPGGGFEVVVTPLLHSYIAIGTGYGVGDEFRHGMYRGTDLVVESKTWSMAELETWGWFGLVDHVARFEIGDQVGYGLHEHGIFGAFPKFGLESGYDTAK</sequence>
<name>A0A6J6KEN9_9ZZZZ</name>
<reference evidence="1" key="1">
    <citation type="submission" date="2020-05" db="EMBL/GenBank/DDBJ databases">
        <authorList>
            <person name="Chiriac C."/>
            <person name="Salcher M."/>
            <person name="Ghai R."/>
            <person name="Kavagutti S V."/>
        </authorList>
    </citation>
    <scope>NUCLEOTIDE SEQUENCE</scope>
</reference>
<proteinExistence type="predicted"/>
<protein>
    <submittedName>
        <fullName evidence="1">Unannotated protein</fullName>
    </submittedName>
</protein>
<dbReference type="AlphaFoldDB" id="A0A6J6KEN9"/>
<gene>
    <name evidence="1" type="ORF">UFOPK2242_00204</name>
</gene>
<evidence type="ECO:0000313" key="1">
    <source>
        <dbReference type="EMBL" id="CAB4647578.1"/>
    </source>
</evidence>
<dbReference type="EMBL" id="CAEZWM010000011">
    <property type="protein sequence ID" value="CAB4647578.1"/>
    <property type="molecule type" value="Genomic_DNA"/>
</dbReference>
<accession>A0A6J6KEN9</accession>